<protein>
    <recommendedName>
        <fullName evidence="4">Aminoglycoside N(3)-acetyltransferase</fullName>
        <ecNumber evidence="4">2.3.1.-</ecNumber>
    </recommendedName>
</protein>
<dbReference type="RefSeq" id="WP_143892399.1">
    <property type="nucleotide sequence ID" value="NZ_CP041666.1"/>
</dbReference>
<dbReference type="AlphaFoldDB" id="A0A516KDY6"/>
<dbReference type="InterPro" id="IPR003679">
    <property type="entry name" value="Amioglycoside_AcTrfase"/>
</dbReference>
<dbReference type="KEGG" id="aqt:FN924_05190"/>
<dbReference type="EMBL" id="CP041666">
    <property type="protein sequence ID" value="QDP39624.1"/>
    <property type="molecule type" value="Genomic_DNA"/>
</dbReference>
<accession>A0A516KDY6</accession>
<name>A0A516KDY6_9BACI</name>
<dbReference type="Pfam" id="PF02522">
    <property type="entry name" value="Antibiotic_NAT"/>
    <property type="match status" value="1"/>
</dbReference>
<reference evidence="5 6" key="1">
    <citation type="submission" date="2019-07" db="EMBL/GenBank/DDBJ databases">
        <authorList>
            <person name="Li J."/>
        </authorList>
    </citation>
    <scope>NUCLEOTIDE SEQUENCE [LARGE SCALE GENOMIC DNA]</scope>
    <source>
        <strain evidence="5 6">TKL69</strain>
    </source>
</reference>
<sequence>MQKLIEAAIRPRTRKSLKSDLEALGVKPGMTILVHSSLSSLGWVNGGEVAVVQALQDAVTEEGTIVMPAQTPTFSDPSEWGNPPVPKEWWEEIKADMPAFDKRYTPTYGMGKIVEAFRSFPDVKRSSHPMYSFLAWGRNRDTILANHSLEHGLGEGSPLKKLYDGKAFVLLLGVGYDSNTSFHLAEYRISTRLPIMKGSPMMENGERNWKTYPDIEFREELFEELGKDFESEMPILTGEVGSGTCRLFPVQDAVNYAVQWLEHYDEKVKEHKD</sequence>
<dbReference type="GO" id="GO:0046677">
    <property type="term" value="P:response to antibiotic"/>
    <property type="evidence" value="ECO:0007669"/>
    <property type="project" value="UniProtKB-KW"/>
</dbReference>
<keyword evidence="3 4" id="KW-0012">Acyltransferase</keyword>
<evidence type="ECO:0000256" key="4">
    <source>
        <dbReference type="RuleBase" id="RU365031"/>
    </source>
</evidence>
<dbReference type="PANTHER" id="PTHR11104">
    <property type="entry name" value="AMINOGLYCOSIDE N3-ACETYLTRANSFERASE"/>
    <property type="match status" value="1"/>
</dbReference>
<dbReference type="EC" id="2.3.1.-" evidence="4"/>
<keyword evidence="2 4" id="KW-0808">Transferase</keyword>
<proteinExistence type="inferred from homology"/>
<dbReference type="PANTHER" id="PTHR11104:SF0">
    <property type="entry name" value="SPBETA PROPHAGE-DERIVED AMINOGLYCOSIDE N(3')-ACETYLTRANSFERASE-LIKE PROTEIN YOKD"/>
    <property type="match status" value="1"/>
</dbReference>
<evidence type="ECO:0000313" key="6">
    <source>
        <dbReference type="Proteomes" id="UP000315215"/>
    </source>
</evidence>
<dbReference type="InterPro" id="IPR028345">
    <property type="entry name" value="Antibiotic_NAT-like"/>
</dbReference>
<keyword evidence="4" id="KW-0046">Antibiotic resistance</keyword>
<evidence type="ECO:0000256" key="1">
    <source>
        <dbReference type="ARBA" id="ARBA00006383"/>
    </source>
</evidence>
<dbReference type="SUPFAM" id="SSF110710">
    <property type="entry name" value="TTHA0583/YokD-like"/>
    <property type="match status" value="1"/>
</dbReference>
<gene>
    <name evidence="5" type="ORF">FN924_05190</name>
</gene>
<evidence type="ECO:0000256" key="2">
    <source>
        <dbReference type="ARBA" id="ARBA00022679"/>
    </source>
</evidence>
<keyword evidence="6" id="KW-1185">Reference proteome</keyword>
<evidence type="ECO:0000313" key="5">
    <source>
        <dbReference type="EMBL" id="QDP39624.1"/>
    </source>
</evidence>
<dbReference type="OrthoDB" id="7330654at2"/>
<dbReference type="GO" id="GO:0046353">
    <property type="term" value="F:aminoglycoside 3-N-acetyltransferase activity"/>
    <property type="evidence" value="ECO:0007669"/>
    <property type="project" value="UniProtKB-EC"/>
</dbReference>
<dbReference type="Proteomes" id="UP000315215">
    <property type="component" value="Chromosome"/>
</dbReference>
<comment type="similarity">
    <text evidence="1 4">Belongs to the antibiotic N-acetyltransferase family.</text>
</comment>
<comment type="catalytic activity">
    <reaction evidence="4">
        <text>a 2-deoxystreptamine antibiotic + acetyl-CoA = an N(3)-acetyl-2-deoxystreptamine antibiotic + CoA + H(+)</text>
        <dbReference type="Rhea" id="RHEA:12665"/>
        <dbReference type="ChEBI" id="CHEBI:15378"/>
        <dbReference type="ChEBI" id="CHEBI:57287"/>
        <dbReference type="ChEBI" id="CHEBI:57288"/>
        <dbReference type="ChEBI" id="CHEBI:57921"/>
        <dbReference type="ChEBI" id="CHEBI:77452"/>
        <dbReference type="EC" id="2.3.1.81"/>
    </reaction>
</comment>
<evidence type="ECO:0000256" key="3">
    <source>
        <dbReference type="ARBA" id="ARBA00023315"/>
    </source>
</evidence>
<organism evidence="5 6">
    <name type="scientific">Radiobacillus deserti</name>
    <dbReference type="NCBI Taxonomy" id="2594883"/>
    <lineage>
        <taxon>Bacteria</taxon>
        <taxon>Bacillati</taxon>
        <taxon>Bacillota</taxon>
        <taxon>Bacilli</taxon>
        <taxon>Bacillales</taxon>
        <taxon>Bacillaceae</taxon>
        <taxon>Radiobacillus</taxon>
    </lineage>
</organism>